<protein>
    <submittedName>
        <fullName evidence="1">Uncharacterized protein</fullName>
    </submittedName>
</protein>
<sequence length="189" mass="20730">MPVTVQCVSTVSGIVHLRGHEFLQHTGPGSPNSTWSNQEVHLSLSRSYSHALTGCDPCTRSLIRVKTAEINAEQIAYAGALNAIQLMCSNRFYAETVLFQSMLTLNQQLRTLFGVTKLNCRGTFLCLSASFSTQLLATEPPTALGSTPTAGFPNKKNPAHALITPNVALSHHSPIMDYQMKWNVFCFIF</sequence>
<organism evidence="1 2">
    <name type="scientific">Pieris macdunnoughi</name>
    <dbReference type="NCBI Taxonomy" id="345717"/>
    <lineage>
        <taxon>Eukaryota</taxon>
        <taxon>Metazoa</taxon>
        <taxon>Ecdysozoa</taxon>
        <taxon>Arthropoda</taxon>
        <taxon>Hexapoda</taxon>
        <taxon>Insecta</taxon>
        <taxon>Pterygota</taxon>
        <taxon>Neoptera</taxon>
        <taxon>Endopterygota</taxon>
        <taxon>Lepidoptera</taxon>
        <taxon>Glossata</taxon>
        <taxon>Ditrysia</taxon>
        <taxon>Papilionoidea</taxon>
        <taxon>Pieridae</taxon>
        <taxon>Pierinae</taxon>
        <taxon>Pieris</taxon>
    </lineage>
</organism>
<accession>A0A821LIS3</accession>
<name>A0A821LIS3_9NEOP</name>
<evidence type="ECO:0000313" key="1">
    <source>
        <dbReference type="EMBL" id="CAF4751509.1"/>
    </source>
</evidence>
<dbReference type="Proteomes" id="UP000663880">
    <property type="component" value="Unassembled WGS sequence"/>
</dbReference>
<dbReference type="EMBL" id="CAJOBZ010000001">
    <property type="protein sequence ID" value="CAF4751509.1"/>
    <property type="molecule type" value="Genomic_DNA"/>
</dbReference>
<proteinExistence type="predicted"/>
<gene>
    <name evidence="1" type="ORF">PMACD_LOCUS718</name>
</gene>
<keyword evidence="2" id="KW-1185">Reference proteome</keyword>
<reference evidence="1" key="1">
    <citation type="submission" date="2021-02" db="EMBL/GenBank/DDBJ databases">
        <authorList>
            <person name="Steward A R."/>
        </authorList>
    </citation>
    <scope>NUCLEOTIDE SEQUENCE</scope>
</reference>
<dbReference type="AlphaFoldDB" id="A0A821LIS3"/>
<comment type="caution">
    <text evidence="1">The sequence shown here is derived from an EMBL/GenBank/DDBJ whole genome shotgun (WGS) entry which is preliminary data.</text>
</comment>
<evidence type="ECO:0000313" key="2">
    <source>
        <dbReference type="Proteomes" id="UP000663880"/>
    </source>
</evidence>